<dbReference type="AlphaFoldDB" id="A0A232FHY8"/>
<evidence type="ECO:0000313" key="2">
    <source>
        <dbReference type="Proteomes" id="UP000215335"/>
    </source>
</evidence>
<reference evidence="1 2" key="1">
    <citation type="journal article" date="2017" name="Curr. Biol.">
        <title>The Evolution of Venom by Co-option of Single-Copy Genes.</title>
        <authorList>
            <person name="Martinson E.O."/>
            <person name="Mrinalini"/>
            <person name="Kelkar Y.D."/>
            <person name="Chang C.H."/>
            <person name="Werren J.H."/>
        </authorList>
    </citation>
    <scope>NUCLEOTIDE SEQUENCE [LARGE SCALE GENOMIC DNA]</scope>
    <source>
        <strain evidence="1 2">Alberta</strain>
        <tissue evidence="1">Whole body</tissue>
    </source>
</reference>
<protein>
    <recommendedName>
        <fullName evidence="3">RNase H type-1 domain-containing protein</fullName>
    </recommendedName>
</protein>
<dbReference type="Proteomes" id="UP000215335">
    <property type="component" value="Unassembled WGS sequence"/>
</dbReference>
<feature type="non-terminal residue" evidence="1">
    <location>
        <position position="1"/>
    </location>
</feature>
<dbReference type="OrthoDB" id="7699712at2759"/>
<comment type="caution">
    <text evidence="1">The sequence shown here is derived from an EMBL/GenBank/DDBJ whole genome shotgun (WGS) entry which is preliminary data.</text>
</comment>
<dbReference type="CDD" id="cd09275">
    <property type="entry name" value="RNase_HI_RT_DIRS1"/>
    <property type="match status" value="1"/>
</dbReference>
<name>A0A232FHY8_9HYME</name>
<evidence type="ECO:0008006" key="3">
    <source>
        <dbReference type="Google" id="ProtNLM"/>
    </source>
</evidence>
<gene>
    <name evidence="1" type="ORF">TSAR_005537</name>
</gene>
<accession>A0A232FHY8</accession>
<keyword evidence="2" id="KW-1185">Reference proteome</keyword>
<evidence type="ECO:0000313" key="1">
    <source>
        <dbReference type="EMBL" id="OXU30203.1"/>
    </source>
</evidence>
<dbReference type="STRING" id="543379.A0A232FHY8"/>
<organism evidence="1 2">
    <name type="scientific">Trichomalopsis sarcophagae</name>
    <dbReference type="NCBI Taxonomy" id="543379"/>
    <lineage>
        <taxon>Eukaryota</taxon>
        <taxon>Metazoa</taxon>
        <taxon>Ecdysozoa</taxon>
        <taxon>Arthropoda</taxon>
        <taxon>Hexapoda</taxon>
        <taxon>Insecta</taxon>
        <taxon>Pterygota</taxon>
        <taxon>Neoptera</taxon>
        <taxon>Endopterygota</taxon>
        <taxon>Hymenoptera</taxon>
        <taxon>Apocrita</taxon>
        <taxon>Proctotrupomorpha</taxon>
        <taxon>Chalcidoidea</taxon>
        <taxon>Pteromalidae</taxon>
        <taxon>Pteromalinae</taxon>
        <taxon>Trichomalopsis</taxon>
    </lineage>
</organism>
<proteinExistence type="predicted"/>
<sequence length="333" mass="38617">TSSDASFIGWGAFCNGGKTNGHWIENHLVLLAAHFEINVFAKDYKNCLILLHRDSTTAISYKIQIKGVQYKNLITFTKKIRQWCEKRKIRFQATYIAAKDNKEVDTDSRCLQSNTQIEISNATFSKIPALLDQMPNTNVSWQRDPNSVAIVAFTIQHDGHLLEQDYPSGWNLVQRVLIQRGDLQPAMQISLSSMTESPYKRYKTYFRKWWAFVINYTGAAHSSISCYGSAILLLVSPEMAKDKRIKKFFKSLSKIRPFKSKYDFTWDPKIVQDYFSKSPGKIYHNIIFEKELIEIKIPDHITSSPNRNQSVLVLPIFRNNRNLRSINFTRLFR</sequence>
<dbReference type="EMBL" id="NNAY01000184">
    <property type="protein sequence ID" value="OXU30203.1"/>
    <property type="molecule type" value="Genomic_DNA"/>
</dbReference>